<protein>
    <submittedName>
        <fullName evidence="1">Uncharacterized protein</fullName>
    </submittedName>
</protein>
<name>A4BWF1_9FLAO</name>
<dbReference type="SUPFAM" id="SSF51126">
    <property type="entry name" value="Pectin lyase-like"/>
    <property type="match status" value="1"/>
</dbReference>
<dbReference type="RefSeq" id="WP_004569088.1">
    <property type="nucleotide sequence ID" value="NZ_CH724148.1"/>
</dbReference>
<evidence type="ECO:0000313" key="1">
    <source>
        <dbReference type="EMBL" id="EAR13292.1"/>
    </source>
</evidence>
<comment type="caution">
    <text evidence="1">The sequence shown here is derived from an EMBL/GenBank/DDBJ whole genome shotgun (WGS) entry which is preliminary data.</text>
</comment>
<keyword evidence="2" id="KW-1185">Reference proteome</keyword>
<accession>A4BWF1</accession>
<gene>
    <name evidence="1" type="ORF">PI23P_02322</name>
</gene>
<dbReference type="EMBL" id="AAOG01000001">
    <property type="protein sequence ID" value="EAR13292.1"/>
    <property type="molecule type" value="Genomic_DNA"/>
</dbReference>
<proteinExistence type="predicted"/>
<dbReference type="HOGENOM" id="CLU_2035858_0_0_10"/>
<sequence length="121" mass="13822">MTLISSVQTKKTTKKPQLILNIEGFGVFGDGKTDDGHELRKLFEKALALNRLAKIVFQKDATYYIGKQENHLARGLFMEHVNNLIVEEDNCLSLVDPYRGPFELNCSKNVTIRDFQIDYSL</sequence>
<evidence type="ECO:0000313" key="2">
    <source>
        <dbReference type="Proteomes" id="UP000003053"/>
    </source>
</evidence>
<dbReference type="InterPro" id="IPR011050">
    <property type="entry name" value="Pectin_lyase_fold/virulence"/>
</dbReference>
<dbReference type="Proteomes" id="UP000003053">
    <property type="component" value="Unassembled WGS sequence"/>
</dbReference>
<dbReference type="AlphaFoldDB" id="A4BWF1"/>
<organism evidence="1 2">
    <name type="scientific">Polaribacter irgensii 23-P</name>
    <dbReference type="NCBI Taxonomy" id="313594"/>
    <lineage>
        <taxon>Bacteria</taxon>
        <taxon>Pseudomonadati</taxon>
        <taxon>Bacteroidota</taxon>
        <taxon>Flavobacteriia</taxon>
        <taxon>Flavobacteriales</taxon>
        <taxon>Flavobacteriaceae</taxon>
    </lineage>
</organism>
<dbReference type="OrthoDB" id="606446at2"/>
<reference evidence="1 2" key="1">
    <citation type="submission" date="2006-02" db="EMBL/GenBank/DDBJ databases">
        <authorList>
            <person name="Murray A."/>
            <person name="Staley J."/>
            <person name="Ferriera S."/>
            <person name="Johnson J."/>
            <person name="Kravitz S."/>
            <person name="Halpern A."/>
            <person name="Remington K."/>
            <person name="Beeson K."/>
            <person name="Tran B."/>
            <person name="Rogers Y.-H."/>
            <person name="Friedman R."/>
            <person name="Venter J.C."/>
        </authorList>
    </citation>
    <scope>NUCLEOTIDE SEQUENCE [LARGE SCALE GENOMIC DNA]</scope>
    <source>
        <strain evidence="1 2">23-P</strain>
    </source>
</reference>